<proteinExistence type="predicted"/>
<organism evidence="2">
    <name type="scientific">Yersinia pestis Java 9</name>
    <dbReference type="NCBI Taxonomy" id="880632"/>
    <lineage>
        <taxon>Bacteria</taxon>
        <taxon>Pseudomonadati</taxon>
        <taxon>Pseudomonadota</taxon>
        <taxon>Gammaproteobacteria</taxon>
        <taxon>Enterobacterales</taxon>
        <taxon>Yersiniaceae</taxon>
        <taxon>Yersinia</taxon>
    </lineage>
</organism>
<dbReference type="AlphaFoldDB" id="E8PS97"/>
<reference evidence="2" key="1">
    <citation type="journal article" date="2012" name="PLoS ONE">
        <title>Novel Plasmids and Resistance Phenotypes in Yersinia pestis: Unique Plasmid Inventory of Strain Java 9 Mediates High Levels of Arsenic Resistance.</title>
        <authorList>
            <person name="Eppinger M."/>
            <person name="Radnedge L."/>
            <person name="Andersen G."/>
            <person name="Vietri N."/>
            <person name="Severson G."/>
            <person name="Mou S."/>
            <person name="Ravel J."/>
            <person name="Worsham P.L."/>
        </authorList>
    </citation>
    <scope>NUCLEOTIDE SEQUENCE [LARGE SCALE GENOMIC DNA]</scope>
    <source>
        <strain evidence="2">Java 9</strain>
        <plasmid evidence="2">pJARS35</plasmid>
    </source>
</reference>
<gene>
    <name evidence="2" type="ORF">YPJ_pJARS3545</name>
</gene>
<feature type="transmembrane region" description="Helical" evidence="1">
    <location>
        <begin position="94"/>
        <end position="116"/>
    </location>
</feature>
<keyword evidence="1" id="KW-1133">Transmembrane helix</keyword>
<keyword evidence="2" id="KW-0614">Plasmid</keyword>
<feature type="transmembrane region" description="Helical" evidence="1">
    <location>
        <begin position="44"/>
        <end position="63"/>
    </location>
</feature>
<sequence length="136" mass="14869">MKNNIVDFQSIKKQIDSSAIQAVNDESFSKKKKSISFLPSLLPLRYVLAVSLYLIVVIPLGIIAALRLLFQILGGVAVMGLTIVWFMGANVSGYAVLAAWCALSLCGCAEQLFTWWTESRFAFRLFGIGAGSTDRS</sequence>
<keyword evidence="1" id="KW-0472">Membrane</keyword>
<dbReference type="EMBL" id="CP002179">
    <property type="protein sequence ID" value="ADW66897.1"/>
    <property type="molecule type" value="Genomic_DNA"/>
</dbReference>
<feature type="transmembrane region" description="Helical" evidence="1">
    <location>
        <begin position="68"/>
        <end position="88"/>
    </location>
</feature>
<protein>
    <submittedName>
        <fullName evidence="2">Uncharacterized protein</fullName>
    </submittedName>
</protein>
<geneLocation type="plasmid" evidence="2">
    <name>pJARS35</name>
</geneLocation>
<evidence type="ECO:0000313" key="2">
    <source>
        <dbReference type="EMBL" id="ADW66897.1"/>
    </source>
</evidence>
<name>E8PS97_YERPE</name>
<accession>E8PS97</accession>
<dbReference type="RefSeq" id="WP_013572684.1">
    <property type="nucleotide sequence ID" value="NC_015054.1"/>
</dbReference>
<evidence type="ECO:0000256" key="1">
    <source>
        <dbReference type="SAM" id="Phobius"/>
    </source>
</evidence>
<keyword evidence="1" id="KW-0812">Transmembrane</keyword>